<dbReference type="OrthoDB" id="3790485at2759"/>
<comment type="caution">
    <text evidence="2">The sequence shown here is derived from an EMBL/GenBank/DDBJ whole genome shotgun (WGS) entry which is preliminary data.</text>
</comment>
<feature type="compositionally biased region" description="Polar residues" evidence="1">
    <location>
        <begin position="55"/>
        <end position="68"/>
    </location>
</feature>
<dbReference type="Proteomes" id="UP001140510">
    <property type="component" value="Unassembled WGS sequence"/>
</dbReference>
<keyword evidence="3" id="KW-1185">Reference proteome</keyword>
<accession>A0A9W8Z4I4</accession>
<dbReference type="AlphaFoldDB" id="A0A9W8Z4I4"/>
<dbReference type="EMBL" id="JAPEVA010000116">
    <property type="protein sequence ID" value="KAJ4399007.1"/>
    <property type="molecule type" value="Genomic_DNA"/>
</dbReference>
<feature type="compositionally biased region" description="Low complexity" evidence="1">
    <location>
        <begin position="24"/>
        <end position="36"/>
    </location>
</feature>
<protein>
    <submittedName>
        <fullName evidence="2">Uncharacterized protein</fullName>
    </submittedName>
</protein>
<name>A0A9W8Z4I4_9PLEO</name>
<reference evidence="2" key="1">
    <citation type="submission" date="2022-10" db="EMBL/GenBank/DDBJ databases">
        <title>Tapping the CABI collections for fungal endophytes: first genome assemblies for Collariella, Neodidymelliopsis, Ascochyta clinopodiicola, Didymella pomorum, Didymosphaeria variabile, Neocosmospora piperis and Neocucurbitaria cava.</title>
        <authorList>
            <person name="Hill R."/>
        </authorList>
    </citation>
    <scope>NUCLEOTIDE SEQUENCE</scope>
    <source>
        <strain evidence="2">IMI 355091</strain>
    </source>
</reference>
<gene>
    <name evidence="2" type="ORF">N0V91_009786</name>
</gene>
<feature type="compositionally biased region" description="Low complexity" evidence="1">
    <location>
        <begin position="78"/>
        <end position="89"/>
    </location>
</feature>
<evidence type="ECO:0000313" key="3">
    <source>
        <dbReference type="Proteomes" id="UP001140510"/>
    </source>
</evidence>
<organism evidence="2 3">
    <name type="scientific">Didymella pomorum</name>
    <dbReference type="NCBI Taxonomy" id="749634"/>
    <lineage>
        <taxon>Eukaryota</taxon>
        <taxon>Fungi</taxon>
        <taxon>Dikarya</taxon>
        <taxon>Ascomycota</taxon>
        <taxon>Pezizomycotina</taxon>
        <taxon>Dothideomycetes</taxon>
        <taxon>Pleosporomycetidae</taxon>
        <taxon>Pleosporales</taxon>
        <taxon>Pleosporineae</taxon>
        <taxon>Didymellaceae</taxon>
        <taxon>Didymella</taxon>
    </lineage>
</organism>
<evidence type="ECO:0000256" key="1">
    <source>
        <dbReference type="SAM" id="MobiDB-lite"/>
    </source>
</evidence>
<feature type="region of interest" description="Disordered" evidence="1">
    <location>
        <begin position="1"/>
        <end position="90"/>
    </location>
</feature>
<proteinExistence type="predicted"/>
<sequence length="349" mass="37816">MEQSARALESLKSQLNAPPVESFATTATAPRTSAAPSPRPQTPQDFHAPHILPVSPTSTVSRGSSPERSSLPKHGSPPERSSPPSSISSPPVPFRIAYPLLPSMDPRELTCFHKGAKIALDNVLNDYLGNPDMNLLEVIADLEDKRPVVGVVREDWERRCMVEGARWAGEAVGAWWEEWFGDDELGDEGGNESMQEVALRTMDKVGKGDELGQDGDSTMIDGELEQLEAEKVMYGHDLGSTGLDDAKLTQQEATEIVDEGGQAGGSAVNQMPVVEHIISPTDKVGDTNDMVNIADNTVGTKDVTQSDGEERLRDAKEARVVACMVILLGRWIELQIEHASKSGQGQTWL</sequence>
<evidence type="ECO:0000313" key="2">
    <source>
        <dbReference type="EMBL" id="KAJ4399007.1"/>
    </source>
</evidence>